<comment type="caution">
    <text evidence="3">The sequence shown here is derived from an EMBL/GenBank/DDBJ whole genome shotgun (WGS) entry which is preliminary data.</text>
</comment>
<evidence type="ECO:0000313" key="3">
    <source>
        <dbReference type="EMBL" id="GBF50844.1"/>
    </source>
</evidence>
<dbReference type="Gene3D" id="3.40.50.1820">
    <property type="entry name" value="alpha/beta hydrolase"/>
    <property type="match status" value="1"/>
</dbReference>
<dbReference type="Proteomes" id="UP000245133">
    <property type="component" value="Unassembled WGS sequence"/>
</dbReference>
<gene>
    <name evidence="3" type="ORF">LPTSP4_23710</name>
</gene>
<proteinExistence type="predicted"/>
<dbReference type="InterPro" id="IPR050266">
    <property type="entry name" value="AB_hydrolase_sf"/>
</dbReference>
<evidence type="ECO:0000313" key="4">
    <source>
        <dbReference type="Proteomes" id="UP000245133"/>
    </source>
</evidence>
<reference evidence="3 4" key="1">
    <citation type="submission" date="2018-02" db="EMBL/GenBank/DDBJ databases">
        <title>Novel Leptospira species isolated from soil and water in Japan.</title>
        <authorList>
            <person name="Nakao R."/>
            <person name="Masuzawa T."/>
        </authorList>
    </citation>
    <scope>NUCLEOTIDE SEQUENCE [LARGE SCALE GENOMIC DNA]</scope>
    <source>
        <strain evidence="3 4">YH101</strain>
    </source>
</reference>
<name>A0A2P2E1W1_9LEPT</name>
<protein>
    <submittedName>
        <fullName evidence="3">Hydrolase</fullName>
    </submittedName>
</protein>
<dbReference type="InterPro" id="IPR022742">
    <property type="entry name" value="Hydrolase_4"/>
</dbReference>
<dbReference type="InterPro" id="IPR029058">
    <property type="entry name" value="AB_hydrolase_fold"/>
</dbReference>
<dbReference type="EMBL" id="BFBB01000007">
    <property type="protein sequence ID" value="GBF50844.1"/>
    <property type="molecule type" value="Genomic_DNA"/>
</dbReference>
<evidence type="ECO:0000259" key="2">
    <source>
        <dbReference type="Pfam" id="PF12146"/>
    </source>
</evidence>
<dbReference type="GO" id="GO:0016787">
    <property type="term" value="F:hydrolase activity"/>
    <property type="evidence" value="ECO:0007669"/>
    <property type="project" value="UniProtKB-KW"/>
</dbReference>
<dbReference type="SUPFAM" id="SSF53474">
    <property type="entry name" value="alpha/beta-Hydrolases"/>
    <property type="match status" value="1"/>
</dbReference>
<feature type="domain" description="Serine aminopeptidase S33" evidence="2">
    <location>
        <begin position="90"/>
        <end position="294"/>
    </location>
</feature>
<dbReference type="Pfam" id="PF12146">
    <property type="entry name" value="Hydrolase_4"/>
    <property type="match status" value="1"/>
</dbReference>
<keyword evidence="4" id="KW-1185">Reference proteome</keyword>
<dbReference type="GO" id="GO:0016020">
    <property type="term" value="C:membrane"/>
    <property type="evidence" value="ECO:0007669"/>
    <property type="project" value="TreeGrafter"/>
</dbReference>
<organism evidence="3 4">
    <name type="scientific">Leptospira ryugenii</name>
    <dbReference type="NCBI Taxonomy" id="1917863"/>
    <lineage>
        <taxon>Bacteria</taxon>
        <taxon>Pseudomonadati</taxon>
        <taxon>Spirochaetota</taxon>
        <taxon>Spirochaetia</taxon>
        <taxon>Leptospirales</taxon>
        <taxon>Leptospiraceae</taxon>
        <taxon>Leptospira</taxon>
    </lineage>
</organism>
<dbReference type="PANTHER" id="PTHR43798">
    <property type="entry name" value="MONOACYLGLYCEROL LIPASE"/>
    <property type="match status" value="1"/>
</dbReference>
<keyword evidence="1 3" id="KW-0378">Hydrolase</keyword>
<dbReference type="PANTHER" id="PTHR43798:SF31">
    <property type="entry name" value="AB HYDROLASE SUPERFAMILY PROTEIN YCLE"/>
    <property type="match status" value="1"/>
</dbReference>
<accession>A0A2P2E1W1</accession>
<sequence length="344" mass="38799">MFYSACDMKENSVSQISLSALRRFTLLLFFASVLQVCSGRPSYEPKPLPKYESFESYFQAKIAESKAKNHRPGNEERYISFGKRTPIAFLYIHGFGASRAEGEAVMEILAKKFKANTYLLRLPGHGTNKEDQAAQSFSDYLDASREALEMMQSQGDRVILFGSSMGGLLCTWLAAEYPNQVSGIVLANPFYAPVDSSLNILNYPGGLTFIHLLKGRVRSTTKQNDPNVLPERNDYWYPEQYFSALVGVNDLKNYAAIPTVYQKVNVPTLLLYYYKNEKEQDPTASVPAMLNAYSQFAETKTNPKSRKVAIENGRHVLMSKYIITDKALIEKETSTWLTEVSKSK</sequence>
<dbReference type="AlphaFoldDB" id="A0A2P2E1W1"/>
<evidence type="ECO:0000256" key="1">
    <source>
        <dbReference type="ARBA" id="ARBA00022801"/>
    </source>
</evidence>